<dbReference type="EMBL" id="JAVRHK010000061">
    <property type="protein sequence ID" value="MDT0678824.1"/>
    <property type="molecule type" value="Genomic_DNA"/>
</dbReference>
<dbReference type="InterPro" id="IPR051198">
    <property type="entry name" value="BchE-like"/>
</dbReference>
<evidence type="ECO:0000259" key="6">
    <source>
        <dbReference type="SMART" id="SM00729"/>
    </source>
</evidence>
<dbReference type="RefSeq" id="WP_311505154.1">
    <property type="nucleotide sequence ID" value="NZ_JAVRHK010000061.1"/>
</dbReference>
<evidence type="ECO:0000313" key="8">
    <source>
        <dbReference type="Proteomes" id="UP001262582"/>
    </source>
</evidence>
<dbReference type="SMART" id="SM00729">
    <property type="entry name" value="Elp3"/>
    <property type="match status" value="1"/>
</dbReference>
<proteinExistence type="predicted"/>
<organism evidence="7 8">
    <name type="scientific">Autumnicola musiva</name>
    <dbReference type="NCBI Taxonomy" id="3075589"/>
    <lineage>
        <taxon>Bacteria</taxon>
        <taxon>Pseudomonadati</taxon>
        <taxon>Bacteroidota</taxon>
        <taxon>Flavobacteriia</taxon>
        <taxon>Flavobacteriales</taxon>
        <taxon>Flavobacteriaceae</taxon>
        <taxon>Autumnicola</taxon>
    </lineage>
</organism>
<evidence type="ECO:0000256" key="1">
    <source>
        <dbReference type="ARBA" id="ARBA00001966"/>
    </source>
</evidence>
<evidence type="ECO:0000313" key="7">
    <source>
        <dbReference type="EMBL" id="MDT0678824.1"/>
    </source>
</evidence>
<dbReference type="InterPro" id="IPR006638">
    <property type="entry name" value="Elp3/MiaA/NifB-like_rSAM"/>
</dbReference>
<accession>A0ABU3DBB3</accession>
<evidence type="ECO:0000256" key="2">
    <source>
        <dbReference type="ARBA" id="ARBA00022691"/>
    </source>
</evidence>
<gene>
    <name evidence="7" type="ORF">RM539_19815</name>
</gene>
<dbReference type="NCBIfam" id="TIGR03975">
    <property type="entry name" value="rSAM_ocin_1"/>
    <property type="match status" value="1"/>
</dbReference>
<sequence length="354" mass="42014">TLSYWWGEKSHCVFCGIDEETLKYRQKSSELAINMFFRMYDKYPNYTFRLVDYILPHKYFKNVLPSLANDNRKFKVSCEMKSNITFHNFKLLKDAGFIQVQPGIESFSTNVLKAMKKGVSGIQNILTLKLGKLLGLKIDWNFLYGFPYDKIEDYQPLIKTIPLLYHFDPPHSCTNVLLTRFAPLQTTPENFGIEKSVAHISYQTIFSEKYRNEIKFDLDNFCYIFETNWSNTDQLEYIYRLLDSQVNFWKSTIHNENCKLEHQISDDGIFFTDNRLLNEKPRRVNLSKLHSKVYQSIDTEIKSRNSLLKMFDNKINHQDLDRILLELLEERFIFRENEKYVGLSVNRNNNIVQT</sequence>
<dbReference type="PANTHER" id="PTHR43409">
    <property type="entry name" value="ANAEROBIC MAGNESIUM-PROTOPORPHYRIN IX MONOMETHYL ESTER CYCLASE-RELATED"/>
    <property type="match status" value="1"/>
</dbReference>
<comment type="cofactor">
    <cofactor evidence="1">
        <name>[4Fe-4S] cluster</name>
        <dbReference type="ChEBI" id="CHEBI:49883"/>
    </cofactor>
</comment>
<feature type="domain" description="Elp3/MiaA/NifB-like radical SAM core" evidence="6">
    <location>
        <begin position="1"/>
        <end position="203"/>
    </location>
</feature>
<dbReference type="InterPro" id="IPR023984">
    <property type="entry name" value="rSAM_ocin_1"/>
</dbReference>
<protein>
    <submittedName>
        <fullName evidence="7">RiPP maturation radical SAM C-methyltransferase</fullName>
    </submittedName>
</protein>
<feature type="non-terminal residue" evidence="7">
    <location>
        <position position="1"/>
    </location>
</feature>
<dbReference type="InterPro" id="IPR058240">
    <property type="entry name" value="rSAM_sf"/>
</dbReference>
<keyword evidence="3" id="KW-0479">Metal-binding</keyword>
<keyword evidence="8" id="KW-1185">Reference proteome</keyword>
<reference evidence="7 8" key="1">
    <citation type="submission" date="2023-09" db="EMBL/GenBank/DDBJ databases">
        <authorList>
            <person name="Rey-Velasco X."/>
        </authorList>
    </citation>
    <scope>NUCLEOTIDE SEQUENCE [LARGE SCALE GENOMIC DNA]</scope>
    <source>
        <strain evidence="7 8">F117</strain>
    </source>
</reference>
<evidence type="ECO:0000256" key="4">
    <source>
        <dbReference type="ARBA" id="ARBA00023004"/>
    </source>
</evidence>
<keyword evidence="5" id="KW-0411">Iron-sulfur</keyword>
<keyword evidence="2" id="KW-0949">S-adenosyl-L-methionine</keyword>
<dbReference type="PANTHER" id="PTHR43409:SF7">
    <property type="entry name" value="BLL1977 PROTEIN"/>
    <property type="match status" value="1"/>
</dbReference>
<dbReference type="Proteomes" id="UP001262582">
    <property type="component" value="Unassembled WGS sequence"/>
</dbReference>
<evidence type="ECO:0000256" key="3">
    <source>
        <dbReference type="ARBA" id="ARBA00022723"/>
    </source>
</evidence>
<evidence type="ECO:0000256" key="5">
    <source>
        <dbReference type="ARBA" id="ARBA00023014"/>
    </source>
</evidence>
<keyword evidence="4" id="KW-0408">Iron</keyword>
<comment type="caution">
    <text evidence="7">The sequence shown here is derived from an EMBL/GenBank/DDBJ whole genome shotgun (WGS) entry which is preliminary data.</text>
</comment>
<name>A0ABU3DBB3_9FLAO</name>
<dbReference type="SUPFAM" id="SSF102114">
    <property type="entry name" value="Radical SAM enzymes"/>
    <property type="match status" value="1"/>
</dbReference>